<name>A0A2Z6QC93_9GLOM</name>
<organism evidence="2 4">
    <name type="scientific">Rhizophagus clarus</name>
    <dbReference type="NCBI Taxonomy" id="94130"/>
    <lineage>
        <taxon>Eukaryota</taxon>
        <taxon>Fungi</taxon>
        <taxon>Fungi incertae sedis</taxon>
        <taxon>Mucoromycota</taxon>
        <taxon>Glomeromycotina</taxon>
        <taxon>Glomeromycetes</taxon>
        <taxon>Glomerales</taxon>
        <taxon>Glomeraceae</taxon>
        <taxon>Rhizophagus</taxon>
    </lineage>
</organism>
<dbReference type="EMBL" id="BEXD01000288">
    <property type="protein sequence ID" value="GBB86112.1"/>
    <property type="molecule type" value="Genomic_DNA"/>
</dbReference>
<sequence>MANQSNKQSYRPWNKLTLGIETEPIEFDDSSSKDNQRPQGPRRNSWSQPSKRGRNVKGKKWYHRKHYNNYYHPRDEDNNCDNRTEDKSYNNNWDDRQFAAAAADDDNPIAKSNPDQIWTPNSDHKNVKSASPPVSSSDITDNFLKNEIIIRLCDLELKAETADVPEIEAPKTYLGVIPTTRLEVEEDLIKFDD</sequence>
<evidence type="ECO:0000256" key="1">
    <source>
        <dbReference type="SAM" id="MobiDB-lite"/>
    </source>
</evidence>
<keyword evidence="4" id="KW-1185">Reference proteome</keyword>
<dbReference type="AlphaFoldDB" id="A0A2Z6QC93"/>
<dbReference type="EMBL" id="BLAL01000206">
    <property type="protein sequence ID" value="GES91668.1"/>
    <property type="molecule type" value="Genomic_DNA"/>
</dbReference>
<feature type="compositionally biased region" description="Basic and acidic residues" evidence="1">
    <location>
        <begin position="72"/>
        <end position="97"/>
    </location>
</feature>
<dbReference type="Proteomes" id="UP000247702">
    <property type="component" value="Unassembled WGS sequence"/>
</dbReference>
<protein>
    <submittedName>
        <fullName evidence="2">Uncharacterized protein</fullName>
    </submittedName>
</protein>
<feature type="compositionally biased region" description="Polar residues" evidence="1">
    <location>
        <begin position="128"/>
        <end position="137"/>
    </location>
</feature>
<reference evidence="3" key="2">
    <citation type="submission" date="2019-10" db="EMBL/GenBank/DDBJ databases">
        <title>Conservation and host-specific expression of non-tandemly repeated heterogenous ribosome RNA gene in arbuscular mycorrhizal fungi.</title>
        <authorList>
            <person name="Maeda T."/>
            <person name="Kobayashi Y."/>
            <person name="Nakagawa T."/>
            <person name="Ezawa T."/>
            <person name="Yamaguchi K."/>
            <person name="Bino T."/>
            <person name="Nishimoto Y."/>
            <person name="Shigenobu S."/>
            <person name="Kawaguchi M."/>
        </authorList>
    </citation>
    <scope>NUCLEOTIDE SEQUENCE</scope>
    <source>
        <strain evidence="3">HR1</strain>
    </source>
</reference>
<reference evidence="2 4" key="1">
    <citation type="submission" date="2017-11" db="EMBL/GenBank/DDBJ databases">
        <title>The genome of Rhizophagus clarus HR1 reveals common genetic basis of auxotrophy among arbuscular mycorrhizal fungi.</title>
        <authorList>
            <person name="Kobayashi Y."/>
        </authorList>
    </citation>
    <scope>NUCLEOTIDE SEQUENCE [LARGE SCALE GENOMIC DNA]</scope>
    <source>
        <strain evidence="2 4">HR1</strain>
    </source>
</reference>
<proteinExistence type="predicted"/>
<feature type="region of interest" description="Disordered" evidence="1">
    <location>
        <begin position="21"/>
        <end position="137"/>
    </location>
</feature>
<evidence type="ECO:0000313" key="3">
    <source>
        <dbReference type="EMBL" id="GES91668.1"/>
    </source>
</evidence>
<feature type="compositionally biased region" description="Basic residues" evidence="1">
    <location>
        <begin position="51"/>
        <end position="67"/>
    </location>
</feature>
<dbReference type="Proteomes" id="UP000615446">
    <property type="component" value="Unassembled WGS sequence"/>
</dbReference>
<evidence type="ECO:0000313" key="2">
    <source>
        <dbReference type="EMBL" id="GBB86112.1"/>
    </source>
</evidence>
<evidence type="ECO:0000313" key="4">
    <source>
        <dbReference type="Proteomes" id="UP000247702"/>
    </source>
</evidence>
<comment type="caution">
    <text evidence="2">The sequence shown here is derived from an EMBL/GenBank/DDBJ whole genome shotgun (WGS) entry which is preliminary data.</text>
</comment>
<gene>
    <name evidence="3" type="ORF">RCL2_001847300</name>
    <name evidence="2" type="ORF">RclHR1_12570007</name>
</gene>
<accession>A0A2Z6QC93</accession>